<proteinExistence type="predicted"/>
<comment type="caution">
    <text evidence="1">The sequence shown here is derived from an EMBL/GenBank/DDBJ whole genome shotgun (WGS) entry which is preliminary data.</text>
</comment>
<name>A0A6M0S4S4_9CYAN</name>
<dbReference type="Proteomes" id="UP000473574">
    <property type="component" value="Unassembled WGS sequence"/>
</dbReference>
<dbReference type="AlphaFoldDB" id="A0A6M0S4S4"/>
<dbReference type="EMBL" id="QZCE01000002">
    <property type="protein sequence ID" value="NEZ62862.1"/>
    <property type="molecule type" value="Genomic_DNA"/>
</dbReference>
<protein>
    <submittedName>
        <fullName evidence="1">Uncharacterized protein</fullName>
    </submittedName>
</protein>
<evidence type="ECO:0000313" key="1">
    <source>
        <dbReference type="EMBL" id="NEZ62862.1"/>
    </source>
</evidence>
<organism evidence="1 2">
    <name type="scientific">Adonisia turfae CCMR0082</name>
    <dbReference type="NCBI Taxonomy" id="2304604"/>
    <lineage>
        <taxon>Bacteria</taxon>
        <taxon>Bacillati</taxon>
        <taxon>Cyanobacteriota</taxon>
        <taxon>Adonisia</taxon>
        <taxon>Adonisia turfae</taxon>
    </lineage>
</organism>
<reference evidence="1 2" key="1">
    <citation type="journal article" date="2020" name="Microb. Ecol.">
        <title>Ecogenomics of the Marine Benthic Filamentous Cyanobacterium Adonisia.</title>
        <authorList>
            <person name="Walter J.M."/>
            <person name="Coutinho F.H."/>
            <person name="Leomil L."/>
            <person name="Hargreaves P.I."/>
            <person name="Campeao M.E."/>
            <person name="Vieira V.V."/>
            <person name="Silva B.S."/>
            <person name="Fistarol G.O."/>
            <person name="Salomon P.S."/>
            <person name="Sawabe T."/>
            <person name="Mino S."/>
            <person name="Hosokawa M."/>
            <person name="Miyashita H."/>
            <person name="Maruyama F."/>
            <person name="van Verk M.C."/>
            <person name="Dutilh B.E."/>
            <person name="Thompson C.C."/>
            <person name="Thompson F.L."/>
        </authorList>
    </citation>
    <scope>NUCLEOTIDE SEQUENCE [LARGE SCALE GENOMIC DNA]</scope>
    <source>
        <strain evidence="1 2">CCMR0082</strain>
    </source>
</reference>
<evidence type="ECO:0000313" key="2">
    <source>
        <dbReference type="Proteomes" id="UP000473574"/>
    </source>
</evidence>
<gene>
    <name evidence="1" type="ORF">D0962_08715</name>
</gene>
<accession>A0A6M0S4S4</accession>
<sequence length="77" mass="8534">MALITAGTLQKIAGKIKLLNNYLIGTVNLSCVMTILRGCDGFYTVYFQDAETPMSTALRIQDCIYQSWGILIFTCGF</sequence>